<accession>A0ABD2AIV8</accession>
<protein>
    <submittedName>
        <fullName evidence="1">Uncharacterized protein</fullName>
    </submittedName>
</protein>
<organism evidence="1 2">
    <name type="scientific">Vespula squamosa</name>
    <name type="common">Southern yellow jacket</name>
    <name type="synonym">Wasp</name>
    <dbReference type="NCBI Taxonomy" id="30214"/>
    <lineage>
        <taxon>Eukaryota</taxon>
        <taxon>Metazoa</taxon>
        <taxon>Ecdysozoa</taxon>
        <taxon>Arthropoda</taxon>
        <taxon>Hexapoda</taxon>
        <taxon>Insecta</taxon>
        <taxon>Pterygota</taxon>
        <taxon>Neoptera</taxon>
        <taxon>Endopterygota</taxon>
        <taxon>Hymenoptera</taxon>
        <taxon>Apocrita</taxon>
        <taxon>Aculeata</taxon>
        <taxon>Vespoidea</taxon>
        <taxon>Vespidae</taxon>
        <taxon>Vespinae</taxon>
        <taxon>Vespula</taxon>
    </lineage>
</organism>
<dbReference type="Proteomes" id="UP001607302">
    <property type="component" value="Unassembled WGS sequence"/>
</dbReference>
<evidence type="ECO:0000313" key="2">
    <source>
        <dbReference type="Proteomes" id="UP001607302"/>
    </source>
</evidence>
<comment type="caution">
    <text evidence="1">The sequence shown here is derived from an EMBL/GenBank/DDBJ whole genome shotgun (WGS) entry which is preliminary data.</text>
</comment>
<evidence type="ECO:0000313" key="1">
    <source>
        <dbReference type="EMBL" id="KAL2720247.1"/>
    </source>
</evidence>
<reference evidence="1 2" key="1">
    <citation type="journal article" date="2024" name="Ann. Entomol. Soc. Am.">
        <title>Genomic analyses of the southern and eastern yellowjacket wasps (Hymenoptera: Vespidae) reveal evolutionary signatures of social life.</title>
        <authorList>
            <person name="Catto M.A."/>
            <person name="Caine P.B."/>
            <person name="Orr S.E."/>
            <person name="Hunt B.G."/>
            <person name="Goodisman M.A.D."/>
        </authorList>
    </citation>
    <scope>NUCLEOTIDE SEQUENCE [LARGE SCALE GENOMIC DNA]</scope>
    <source>
        <strain evidence="1">233</strain>
        <tissue evidence="1">Head and thorax</tissue>
    </source>
</reference>
<name>A0ABD2AIV8_VESSQ</name>
<gene>
    <name evidence="1" type="ORF">V1478_010513</name>
</gene>
<proteinExistence type="predicted"/>
<keyword evidence="2" id="KW-1185">Reference proteome</keyword>
<sequence>MKQHQTGKAVEVGAFRIVDAAKAMNRCEATTRDQCQENRCKERGRSCDYEDISRRRGRCCNDLESLEVYVEEEASGTAHSPIQSDSLVGIVGVARTSLLVPADTERSCSRDNVISSSF</sequence>
<dbReference type="AlphaFoldDB" id="A0ABD2AIV8"/>
<dbReference type="EMBL" id="JAUDFV010000147">
    <property type="protein sequence ID" value="KAL2720247.1"/>
    <property type="molecule type" value="Genomic_DNA"/>
</dbReference>